<dbReference type="Proteomes" id="UP000007303">
    <property type="component" value="Unassembled WGS sequence"/>
</dbReference>
<evidence type="ECO:0000256" key="27">
    <source>
        <dbReference type="ARBA" id="ARBA00049631"/>
    </source>
</evidence>
<comment type="catalytic activity">
    <reaction evidence="20">
        <text>glycocholate(in) + ATP + H2O = glycocholate(out) + ADP + phosphate + H(+)</text>
        <dbReference type="Rhea" id="RHEA:50056"/>
        <dbReference type="ChEBI" id="CHEBI:15377"/>
        <dbReference type="ChEBI" id="CHEBI:15378"/>
        <dbReference type="ChEBI" id="CHEBI:29746"/>
        <dbReference type="ChEBI" id="CHEBI:30616"/>
        <dbReference type="ChEBI" id="CHEBI:43474"/>
        <dbReference type="ChEBI" id="CHEBI:456216"/>
    </reaction>
    <physiologicalReaction direction="left-to-right" evidence="20">
        <dbReference type="Rhea" id="RHEA:50057"/>
    </physiologicalReaction>
</comment>
<feature type="domain" description="ABC transmembrane type-1" evidence="31">
    <location>
        <begin position="823"/>
        <end position="1081"/>
    </location>
</feature>
<evidence type="ECO:0000256" key="13">
    <source>
        <dbReference type="ARBA" id="ARBA00022843"/>
    </source>
</evidence>
<reference evidence="33" key="1">
    <citation type="journal article" date="2004" name="Nature">
        <title>Genome duplication in the teleost fish Tetraodon nigroviridis reveals the early vertebrate proto-karyotype.</title>
        <authorList>
            <person name="Jaillon O."/>
            <person name="Aury J.-M."/>
            <person name="Brunet F."/>
            <person name="Petit J.-L."/>
            <person name="Stange-Thomann N."/>
            <person name="Mauceli E."/>
            <person name="Bouneau L."/>
            <person name="Fischer C."/>
            <person name="Ozouf-Costaz C."/>
            <person name="Bernot A."/>
            <person name="Nicaud S."/>
            <person name="Jaffe D."/>
            <person name="Fisher S."/>
            <person name="Lutfalla G."/>
            <person name="Dossat C."/>
            <person name="Segurens B."/>
            <person name="Dasilva C."/>
            <person name="Salanoubat M."/>
            <person name="Levy M."/>
            <person name="Boudet N."/>
            <person name="Castellano S."/>
            <person name="Anthouard V."/>
            <person name="Jubin C."/>
            <person name="Castelli V."/>
            <person name="Katinka M."/>
            <person name="Vacherie B."/>
            <person name="Biemont C."/>
            <person name="Skalli Z."/>
            <person name="Cattolico L."/>
            <person name="Poulain J."/>
            <person name="De Berardinis V."/>
            <person name="Cruaud C."/>
            <person name="Duprat S."/>
            <person name="Brottier P."/>
            <person name="Coutanceau J.-P."/>
            <person name="Gouzy J."/>
            <person name="Parra G."/>
            <person name="Lardier G."/>
            <person name="Chapple C."/>
            <person name="McKernan K.J."/>
            <person name="McEwan P."/>
            <person name="Bosak S."/>
            <person name="Kellis M."/>
            <person name="Volff J.-N."/>
            <person name="Guigo R."/>
            <person name="Zody M.C."/>
            <person name="Mesirov J."/>
            <person name="Lindblad-Toh K."/>
            <person name="Birren B."/>
            <person name="Nusbaum C."/>
            <person name="Kahn D."/>
            <person name="Robinson-Rechavi M."/>
            <person name="Laudet V."/>
            <person name="Schachter V."/>
            <person name="Quetier F."/>
            <person name="Saurin W."/>
            <person name="Scarpelli C."/>
            <person name="Wincker P."/>
            <person name="Lander E.S."/>
            <person name="Weissenbach J."/>
            <person name="Roest Crollius H."/>
        </authorList>
    </citation>
    <scope>NUCLEOTIDE SEQUENCE [LARGE SCALE GENOMIC DNA]</scope>
</reference>
<dbReference type="Ensembl" id="ENSTNIT00000001567.1">
    <property type="protein sequence ID" value="ENSTNIP00000002504.1"/>
    <property type="gene ID" value="ENSTNIG00000013268.1"/>
</dbReference>
<feature type="transmembrane region" description="Helical" evidence="29">
    <location>
        <begin position="246"/>
        <end position="265"/>
    </location>
</feature>
<evidence type="ECO:0000256" key="17">
    <source>
        <dbReference type="ARBA" id="ARBA00023180"/>
    </source>
</evidence>
<evidence type="ECO:0000256" key="2">
    <source>
        <dbReference type="ARBA" id="ARBA00004424"/>
    </source>
</evidence>
<keyword evidence="14" id="KW-1278">Translocase</keyword>
<keyword evidence="12" id="KW-0067">ATP-binding</keyword>
<dbReference type="GeneTree" id="ENSGT00940000157564"/>
<keyword evidence="10" id="KW-0547">Nucleotide-binding</keyword>
<dbReference type="GO" id="GO:0005743">
    <property type="term" value="C:mitochondrial inner membrane"/>
    <property type="evidence" value="ECO:0007669"/>
    <property type="project" value="TreeGrafter"/>
</dbReference>
<feature type="transmembrane region" description="Helical" evidence="29">
    <location>
        <begin position="914"/>
        <end position="934"/>
    </location>
</feature>
<keyword evidence="33" id="KW-1185">Reference proteome</keyword>
<dbReference type="InterPro" id="IPR036640">
    <property type="entry name" value="ABC1_TM_sf"/>
</dbReference>
<dbReference type="GO" id="GO:0015125">
    <property type="term" value="F:bile acid transmembrane transporter activity"/>
    <property type="evidence" value="ECO:0007669"/>
    <property type="project" value="UniProtKB-ARBA"/>
</dbReference>
<evidence type="ECO:0000256" key="21">
    <source>
        <dbReference type="ARBA" id="ARBA00047914"/>
    </source>
</evidence>
<dbReference type="CDD" id="cd18577">
    <property type="entry name" value="ABC_6TM_Pgp_ABCB1_D1_like"/>
    <property type="match status" value="1"/>
</dbReference>
<dbReference type="Pfam" id="PF00005">
    <property type="entry name" value="ABC_tran"/>
    <property type="match status" value="2"/>
</dbReference>
<feature type="transmembrane region" description="Helical" evidence="29">
    <location>
        <begin position="940"/>
        <end position="961"/>
    </location>
</feature>
<evidence type="ECO:0000313" key="33">
    <source>
        <dbReference type="Proteomes" id="UP000007303"/>
    </source>
</evidence>
<comment type="catalytic activity">
    <reaction evidence="19">
        <text>taurocholate(in) + ATP + H2O = taurocholate(out) + ADP + phosphate + H(+)</text>
        <dbReference type="Rhea" id="RHEA:50052"/>
        <dbReference type="ChEBI" id="CHEBI:15377"/>
        <dbReference type="ChEBI" id="CHEBI:15378"/>
        <dbReference type="ChEBI" id="CHEBI:30616"/>
        <dbReference type="ChEBI" id="CHEBI:36257"/>
        <dbReference type="ChEBI" id="CHEBI:43474"/>
        <dbReference type="ChEBI" id="CHEBI:456216"/>
    </reaction>
    <physiologicalReaction direction="left-to-right" evidence="19">
        <dbReference type="Rhea" id="RHEA:50053"/>
    </physiologicalReaction>
</comment>
<feature type="transmembrane region" description="Helical" evidence="29">
    <location>
        <begin position="383"/>
        <end position="402"/>
    </location>
</feature>
<dbReference type="InterPro" id="IPR027417">
    <property type="entry name" value="P-loop_NTPase"/>
</dbReference>
<dbReference type="Pfam" id="PF00664">
    <property type="entry name" value="ABC_membrane"/>
    <property type="match status" value="2"/>
</dbReference>
<dbReference type="PROSITE" id="PS50893">
    <property type="entry name" value="ABC_TRANSPORTER_2"/>
    <property type="match status" value="2"/>
</dbReference>
<dbReference type="InterPro" id="IPR039421">
    <property type="entry name" value="Type_1_exporter"/>
</dbReference>
<dbReference type="GO" id="GO:0015722">
    <property type="term" value="P:canalicular bile acid transport"/>
    <property type="evidence" value="ECO:0007669"/>
    <property type="project" value="UniProtKB-ARBA"/>
</dbReference>
<dbReference type="GO" id="GO:0016887">
    <property type="term" value="F:ATP hydrolysis activity"/>
    <property type="evidence" value="ECO:0007669"/>
    <property type="project" value="InterPro"/>
</dbReference>
<comment type="catalytic activity">
    <reaction evidence="21">
        <text>pravastatin(in) + ATP + H2O = pravastatin(out) + ADP + phosphate + H(+)</text>
        <dbReference type="Rhea" id="RHEA:63908"/>
        <dbReference type="ChEBI" id="CHEBI:15377"/>
        <dbReference type="ChEBI" id="CHEBI:15378"/>
        <dbReference type="ChEBI" id="CHEBI:30616"/>
        <dbReference type="ChEBI" id="CHEBI:43474"/>
        <dbReference type="ChEBI" id="CHEBI:63660"/>
        <dbReference type="ChEBI" id="CHEBI:456216"/>
    </reaction>
    <physiologicalReaction direction="left-to-right" evidence="21">
        <dbReference type="Rhea" id="RHEA:63909"/>
    </physiologicalReaction>
</comment>
<dbReference type="InterPro" id="IPR003439">
    <property type="entry name" value="ABC_transporter-like_ATP-bd"/>
</dbReference>
<comment type="function">
    <text evidence="27">Catalyzes the transport of the major hydrophobic bile salts, such as taurine and glycine-conjugated cholic acid across the canalicular membrane of hepatocytes in an ATP-dependent manner, therefore participates in hepatic bile acid homeostasis and consequently to lipid homeostasis through regulation of biliary lipid secretion in a bile salts dependent manner. Transports taurine-conjugated bile salts more rapidly than glycine-conjugated bile salts. Also transports non-bile acid compounds, such as pravastatin and fexofenadine in an ATP-dependent manner and may be involved in their biliary excretion.</text>
</comment>
<dbReference type="InterPro" id="IPR011527">
    <property type="entry name" value="ABC1_TM_dom"/>
</dbReference>
<dbReference type="SMART" id="SM00382">
    <property type="entry name" value="AAA"/>
    <property type="match status" value="2"/>
</dbReference>
<comment type="subunit">
    <text evidence="28">Interacts with HAX1. Interacts with the adapter protein complex 2 (AP-2) throught AP2A2 or AP2A1; this interaction regulates cell membrane expression of ABCB11 through its internalization in a clathrin-dependent manner and its subsequent degradation.</text>
</comment>
<reference evidence="32" key="3">
    <citation type="submission" date="2025-09" db="UniProtKB">
        <authorList>
            <consortium name="Ensembl"/>
        </authorList>
    </citation>
    <scope>IDENTIFICATION</scope>
</reference>
<feature type="transmembrane region" description="Helical" evidence="29">
    <location>
        <begin position="271"/>
        <end position="293"/>
    </location>
</feature>
<sequence length="1359" mass="150536">MPRGSVKLESIKHLGQENQSYEFSGEENAGSYMTMASKDDRAQEKEAQPAIRVGFFQLFRFATCKEVMMMVIGSLCAVLHGSAQPLMLLVFGLLTDTFIEYDIELNELRDDRKECVNNTIQWKKNYTAGLTPPLNQSNWLFMNNSTLEMLVPLEGRSCGILDIEYEMTLFAFYYVGIGAAVFLLGYFQISLWVTAAAKQIQLIRKTYFRKVMRMEIGWFDCTSVGELNTRMSDDINKINDAIADQVAIFLQRFTTFVCGFCIGFVKGWKLTLVIVAASPLIGVGTGLMALFVAKLTGMELQAYAKAGAVADEVLSSIRTVAAFGGEKKEVQRYDRNLTSAQRWGIRKGLIMGFFTGYIWLIIFLCYGLAFWYGSQLVIDTKEYTAGTLLQVFFGVLIAAMNLGQASPCLEAFAAGRGAATIIFETIDREPQIDCLSEAGYKLDRVKGNIEFHNVTFHYPSRPEVKILDQLSVAVNSGETTAFVGPSGAGKSTAVQLIQRFYDPQEGMVTLDGHDIRGLNIQWLRSLIGIVEQEPVLFATTIAENIRYGRPGVSMEDIVSAAKQANAYKFIMDLPQKFDTLVGEGGGQMSGGQKQRIAIARALVRNPRILLLDMATSALDNESEAIVQEALDKVRMGRTTISIAHRLSTIKNADVIVGFEHGQAVERGKHNELLERKGVYFTLVTLQSQGDKALNEKARKRLVADKEEELPERLSRAGSYRASLRASIRQRSRSQLSNLMPDSSFHLHGNIEYLAVLKACNCNNWDIKFSVAPTALNSYAALCHLKKVLLCQHLELDLGAFFRTTVNKTMCAALLSVCLQTFSITDPVVQRREIDSVCVFFVMVGVVSFFTQMLQVEFALTKAIASTLRTCTPCLCSRMRGQKNTFLLQRSCSSNETLVLNARVKMIEYATGSQIGMIVNSLTNIGVAVLMSFYFSWKLTLLILCFLPFLALSGGFQAKMLTGFAKQDKQAMEAAGRISGEALNNIRTIAGLGKEKRFVDMFELQLDAPYQAALKKANVYGACYGFAQCIVFLTNSASYRFGGYLVRQEGLHFSLVFRVISAIVTSGTALGRASSYTPDYAKAKISAARFFQLLDRVSEINVYSERGEKWDNFQGNIDFIDCKFTYPTRPDIQVLNGLNVSVKPGQTLAFVGSSGCGKSTSVQLLERFYDPDYGRVLIDGHVSTRVNVSFLRSKIGIVSQEPILFDCSIAENIKYGDNSREIGMDEVIDAAKKAQLHGFVTSLPEKYNTNVGAQGSQLSRGQKQRIAIARAIIRDPKILLLDEATSALDTESEKTVQEALDKAREGRTCIVIAHRLSTIQNSDIIAVMSRGIVIEKGTHDQLMDLKGAYYKLVTTGAPIS</sequence>
<dbReference type="GO" id="GO:0015421">
    <property type="term" value="F:ABC-type oligopeptide transporter activity"/>
    <property type="evidence" value="ECO:0007669"/>
    <property type="project" value="TreeGrafter"/>
</dbReference>
<keyword evidence="9" id="KW-0677">Repeat</keyword>
<feature type="transmembrane region" description="Helical" evidence="29">
    <location>
        <begin position="67"/>
        <end position="94"/>
    </location>
</feature>
<keyword evidence="6" id="KW-1003">Cell membrane</keyword>
<dbReference type="FunFam" id="3.40.50.300:FF:000479">
    <property type="entry name" value="Multidrug resistance protein 1A"/>
    <property type="match status" value="2"/>
</dbReference>
<keyword evidence="8 29" id="KW-0812">Transmembrane</keyword>
<evidence type="ECO:0000256" key="22">
    <source>
        <dbReference type="ARBA" id="ARBA00048306"/>
    </source>
</evidence>
<dbReference type="GO" id="GO:0090374">
    <property type="term" value="P:oligopeptide export from mitochondrion"/>
    <property type="evidence" value="ECO:0007669"/>
    <property type="project" value="TreeGrafter"/>
</dbReference>
<dbReference type="Gene3D" id="1.20.1560.10">
    <property type="entry name" value="ABC transporter type 1, transmembrane domain"/>
    <property type="match status" value="1"/>
</dbReference>
<comment type="catalytic activity">
    <reaction evidence="26">
        <text>taurochenodeoxycholate(in) + ATP + H2O = taurochenodeoxycholate(out) + ADP + phosphate + H(+)</text>
        <dbReference type="Rhea" id="RHEA:50064"/>
        <dbReference type="ChEBI" id="CHEBI:9407"/>
        <dbReference type="ChEBI" id="CHEBI:15377"/>
        <dbReference type="ChEBI" id="CHEBI:15378"/>
        <dbReference type="ChEBI" id="CHEBI:30616"/>
        <dbReference type="ChEBI" id="CHEBI:43474"/>
        <dbReference type="ChEBI" id="CHEBI:456216"/>
    </reaction>
    <physiologicalReaction direction="left-to-right" evidence="26">
        <dbReference type="Rhea" id="RHEA:50065"/>
    </physiologicalReaction>
</comment>
<evidence type="ECO:0000256" key="4">
    <source>
        <dbReference type="ARBA" id="ARBA00007577"/>
    </source>
</evidence>
<keyword evidence="7" id="KW-0597">Phosphoprotein</keyword>
<feature type="transmembrane region" description="Helical" evidence="29">
    <location>
        <begin position="349"/>
        <end position="371"/>
    </location>
</feature>
<feature type="domain" description="ABC transporter" evidence="30">
    <location>
        <begin position="449"/>
        <end position="685"/>
    </location>
</feature>
<feature type="domain" description="ABC transporter" evidence="30">
    <location>
        <begin position="1116"/>
        <end position="1354"/>
    </location>
</feature>
<evidence type="ECO:0000256" key="1">
    <source>
        <dbReference type="ARBA" id="ARBA00004337"/>
    </source>
</evidence>
<keyword evidence="16 29" id="KW-0472">Membrane</keyword>
<dbReference type="PROSITE" id="PS00211">
    <property type="entry name" value="ABC_TRANSPORTER_1"/>
    <property type="match status" value="1"/>
</dbReference>
<keyword evidence="13" id="KW-0832">Ubl conjugation</keyword>
<comment type="catalytic activity">
    <reaction evidence="23">
        <text>cholate(in) + ATP + H2O = cholate(out) + ADP + phosphate + H(+)</text>
        <dbReference type="Rhea" id="RHEA:50048"/>
        <dbReference type="ChEBI" id="CHEBI:15377"/>
        <dbReference type="ChEBI" id="CHEBI:15378"/>
        <dbReference type="ChEBI" id="CHEBI:29747"/>
        <dbReference type="ChEBI" id="CHEBI:30616"/>
        <dbReference type="ChEBI" id="CHEBI:43474"/>
        <dbReference type="ChEBI" id="CHEBI:456216"/>
    </reaction>
    <physiologicalReaction direction="left-to-right" evidence="23">
        <dbReference type="Rhea" id="RHEA:50049"/>
    </physiologicalReaction>
</comment>
<name>H3C2N6_TETNG</name>
<evidence type="ECO:0000256" key="23">
    <source>
        <dbReference type="ARBA" id="ARBA00048732"/>
    </source>
</evidence>
<dbReference type="CDD" id="cd03249">
    <property type="entry name" value="ABC_MTABC3_MDL1_MDL2"/>
    <property type="match status" value="2"/>
</dbReference>
<evidence type="ECO:0000256" key="25">
    <source>
        <dbReference type="ARBA" id="ARBA00049271"/>
    </source>
</evidence>
<evidence type="ECO:0000256" key="7">
    <source>
        <dbReference type="ARBA" id="ARBA00022553"/>
    </source>
</evidence>
<dbReference type="CDD" id="cd18578">
    <property type="entry name" value="ABC_6TM_Pgp_ABCB1_D2_like"/>
    <property type="match status" value="1"/>
</dbReference>
<evidence type="ECO:0000256" key="16">
    <source>
        <dbReference type="ARBA" id="ARBA00023136"/>
    </source>
</evidence>
<evidence type="ECO:0000256" key="10">
    <source>
        <dbReference type="ARBA" id="ARBA00022741"/>
    </source>
</evidence>
<evidence type="ECO:0000256" key="11">
    <source>
        <dbReference type="ARBA" id="ARBA00022753"/>
    </source>
</evidence>
<evidence type="ECO:0000313" key="32">
    <source>
        <dbReference type="Ensembl" id="ENSTNIP00000002504.1"/>
    </source>
</evidence>
<evidence type="ECO:0000256" key="12">
    <source>
        <dbReference type="ARBA" id="ARBA00022840"/>
    </source>
</evidence>
<dbReference type="FunFam" id="1.20.1560.10:FF:000018">
    <property type="entry name" value="ATP-binding cassette subfamily B member 11"/>
    <property type="match status" value="1"/>
</dbReference>
<keyword evidence="17" id="KW-0325">Glycoprotein</keyword>
<keyword evidence="5" id="KW-0813">Transport</keyword>
<evidence type="ECO:0000256" key="8">
    <source>
        <dbReference type="ARBA" id="ARBA00022692"/>
    </source>
</evidence>
<evidence type="ECO:0000259" key="31">
    <source>
        <dbReference type="PROSITE" id="PS50929"/>
    </source>
</evidence>
<dbReference type="PROSITE" id="PS50929">
    <property type="entry name" value="ABC_TM1F"/>
    <property type="match status" value="2"/>
</dbReference>
<evidence type="ECO:0000256" key="15">
    <source>
        <dbReference type="ARBA" id="ARBA00022989"/>
    </source>
</evidence>
<dbReference type="InParanoid" id="H3C2N6"/>
<keyword evidence="15 29" id="KW-1133">Transmembrane helix</keyword>
<evidence type="ECO:0000256" key="28">
    <source>
        <dbReference type="ARBA" id="ARBA00049709"/>
    </source>
</evidence>
<dbReference type="SUPFAM" id="SSF90123">
    <property type="entry name" value="ABC transporter transmembrane region"/>
    <property type="match status" value="2"/>
</dbReference>
<dbReference type="GO" id="GO:0005524">
    <property type="term" value="F:ATP binding"/>
    <property type="evidence" value="ECO:0007669"/>
    <property type="project" value="UniProtKB-KW"/>
</dbReference>
<accession>H3C2N6</accession>
<feature type="transmembrane region" description="Helical" evidence="29">
    <location>
        <begin position="171"/>
        <end position="195"/>
    </location>
</feature>
<dbReference type="InterPro" id="IPR003593">
    <property type="entry name" value="AAA+_ATPase"/>
</dbReference>
<evidence type="ECO:0000256" key="29">
    <source>
        <dbReference type="SAM" id="Phobius"/>
    </source>
</evidence>
<proteinExistence type="inferred from homology"/>
<evidence type="ECO:0000256" key="14">
    <source>
        <dbReference type="ARBA" id="ARBA00022967"/>
    </source>
</evidence>
<evidence type="ECO:0000256" key="18">
    <source>
        <dbReference type="ARBA" id="ARBA00023630"/>
    </source>
</evidence>
<comment type="subcellular location">
    <subcellularLocation>
        <location evidence="2">Apical cell membrane</location>
        <topology evidence="2">Multi-pass membrane protein</topology>
    </subcellularLocation>
    <subcellularLocation>
        <location evidence="1">Endosome membrane</location>
        <topology evidence="1">Multi-pass membrane protein</topology>
    </subcellularLocation>
    <subcellularLocation>
        <location evidence="3">Recycling endosome membrane</location>
    </subcellularLocation>
</comment>
<dbReference type="PANTHER" id="PTHR43394">
    <property type="entry name" value="ATP-DEPENDENT PERMEASE MDL1, MITOCHONDRIAL"/>
    <property type="match status" value="1"/>
</dbReference>
<dbReference type="OMA" id="GFGQEEQ"/>
<evidence type="ECO:0000256" key="20">
    <source>
        <dbReference type="ARBA" id="ARBA00047763"/>
    </source>
</evidence>
<comment type="similarity">
    <text evidence="4">Belongs to the ABC transporter superfamily. ABCB family. Multidrug resistance exporter (TC 3.A.1.201) subfamily.</text>
</comment>
<dbReference type="GO" id="GO:0055038">
    <property type="term" value="C:recycling endosome membrane"/>
    <property type="evidence" value="ECO:0007669"/>
    <property type="project" value="UniProtKB-SubCell"/>
</dbReference>
<dbReference type="SUPFAM" id="SSF52540">
    <property type="entry name" value="P-loop containing nucleoside triphosphate hydrolases"/>
    <property type="match status" value="2"/>
</dbReference>
<feature type="domain" description="ABC transmembrane type-1" evidence="31">
    <location>
        <begin position="71"/>
        <end position="414"/>
    </location>
</feature>
<evidence type="ECO:0000256" key="5">
    <source>
        <dbReference type="ARBA" id="ARBA00022448"/>
    </source>
</evidence>
<dbReference type="Gene3D" id="3.40.50.300">
    <property type="entry name" value="P-loop containing nucleotide triphosphate hydrolases"/>
    <property type="match status" value="2"/>
</dbReference>
<protein>
    <recommendedName>
        <fullName evidence="18">Bile salt export pump</fullName>
    </recommendedName>
</protein>
<dbReference type="STRING" id="99883.ENSTNIP00000002504"/>
<evidence type="ECO:0000256" key="24">
    <source>
        <dbReference type="ARBA" id="ARBA00049216"/>
    </source>
</evidence>
<comment type="catalytic activity">
    <reaction evidence="22">
        <text>glycoursodeoxycholate(in) + ATP + H2O = glycoursodeoxycholate(out) + ADP + phosphate + H(+)</text>
        <dbReference type="Rhea" id="RHEA:50068"/>
        <dbReference type="ChEBI" id="CHEBI:15377"/>
        <dbReference type="ChEBI" id="CHEBI:15378"/>
        <dbReference type="ChEBI" id="CHEBI:30616"/>
        <dbReference type="ChEBI" id="CHEBI:43474"/>
        <dbReference type="ChEBI" id="CHEBI:132030"/>
        <dbReference type="ChEBI" id="CHEBI:456216"/>
    </reaction>
    <physiologicalReaction direction="left-to-right" evidence="22">
        <dbReference type="Rhea" id="RHEA:50069"/>
    </physiologicalReaction>
</comment>
<reference evidence="32" key="2">
    <citation type="submission" date="2025-08" db="UniProtKB">
        <authorList>
            <consortium name="Ensembl"/>
        </authorList>
    </citation>
    <scope>IDENTIFICATION</scope>
</reference>
<keyword evidence="11" id="KW-0967">Endosome</keyword>
<organism evidence="32 33">
    <name type="scientific">Tetraodon nigroviridis</name>
    <name type="common">Spotted green pufferfish</name>
    <name type="synonym">Chelonodon nigroviridis</name>
    <dbReference type="NCBI Taxonomy" id="99883"/>
    <lineage>
        <taxon>Eukaryota</taxon>
        <taxon>Metazoa</taxon>
        <taxon>Chordata</taxon>
        <taxon>Craniata</taxon>
        <taxon>Vertebrata</taxon>
        <taxon>Euteleostomi</taxon>
        <taxon>Actinopterygii</taxon>
        <taxon>Neopterygii</taxon>
        <taxon>Teleostei</taxon>
        <taxon>Neoteleostei</taxon>
        <taxon>Acanthomorphata</taxon>
        <taxon>Eupercaria</taxon>
        <taxon>Tetraodontiformes</taxon>
        <taxon>Tetradontoidea</taxon>
        <taxon>Tetraodontidae</taxon>
        <taxon>Tetraodon</taxon>
    </lineage>
</organism>
<dbReference type="InterPro" id="IPR017871">
    <property type="entry name" value="ABC_transporter-like_CS"/>
</dbReference>
<comment type="catalytic activity">
    <reaction evidence="25">
        <text>tauroursodeoxycholate(in) + ATP + H2O = tauroursodeoxycholate(out) + ADP + phosphate + H(+)</text>
        <dbReference type="Rhea" id="RHEA:50072"/>
        <dbReference type="ChEBI" id="CHEBI:15377"/>
        <dbReference type="ChEBI" id="CHEBI:15378"/>
        <dbReference type="ChEBI" id="CHEBI:30616"/>
        <dbReference type="ChEBI" id="CHEBI:43474"/>
        <dbReference type="ChEBI" id="CHEBI:132028"/>
        <dbReference type="ChEBI" id="CHEBI:456216"/>
    </reaction>
    <physiologicalReaction direction="left-to-right" evidence="25">
        <dbReference type="Rhea" id="RHEA:50073"/>
    </physiologicalReaction>
</comment>
<evidence type="ECO:0000256" key="26">
    <source>
        <dbReference type="ARBA" id="ARBA00049525"/>
    </source>
</evidence>
<evidence type="ECO:0000256" key="6">
    <source>
        <dbReference type="ARBA" id="ARBA00022475"/>
    </source>
</evidence>
<dbReference type="PANTHER" id="PTHR43394:SF23">
    <property type="entry name" value="ATP-BINDING CASSETTE SUBFAMILY B MEMBER 11, GENE 2"/>
    <property type="match status" value="1"/>
</dbReference>
<evidence type="ECO:0000259" key="30">
    <source>
        <dbReference type="PROSITE" id="PS50893"/>
    </source>
</evidence>
<evidence type="ECO:0000256" key="9">
    <source>
        <dbReference type="ARBA" id="ARBA00022737"/>
    </source>
</evidence>
<dbReference type="GO" id="GO:0016324">
    <property type="term" value="C:apical plasma membrane"/>
    <property type="evidence" value="ECO:0007669"/>
    <property type="project" value="UniProtKB-SubCell"/>
</dbReference>
<evidence type="ECO:0000256" key="3">
    <source>
        <dbReference type="ARBA" id="ARBA00004565"/>
    </source>
</evidence>
<evidence type="ECO:0000256" key="19">
    <source>
        <dbReference type="ARBA" id="ARBA00047495"/>
    </source>
</evidence>
<comment type="catalytic activity">
    <reaction evidence="24">
        <text>glycochenodeoxycholate(in) + ATP + H2O = glycochenodeoxycholate(out) + ADP + phosphate + H(+)</text>
        <dbReference type="Rhea" id="RHEA:50060"/>
        <dbReference type="ChEBI" id="CHEBI:15377"/>
        <dbReference type="ChEBI" id="CHEBI:15378"/>
        <dbReference type="ChEBI" id="CHEBI:30616"/>
        <dbReference type="ChEBI" id="CHEBI:36252"/>
        <dbReference type="ChEBI" id="CHEBI:43474"/>
        <dbReference type="ChEBI" id="CHEBI:456216"/>
    </reaction>
    <physiologicalReaction direction="left-to-right" evidence="24">
        <dbReference type="Rhea" id="RHEA:50061"/>
    </physiologicalReaction>
</comment>